<dbReference type="Pfam" id="PF08719">
    <property type="entry name" value="NADAR"/>
    <property type="match status" value="1"/>
</dbReference>
<evidence type="ECO:0000313" key="3">
    <source>
        <dbReference type="Proteomes" id="UP000076154"/>
    </source>
</evidence>
<dbReference type="InterPro" id="IPR037238">
    <property type="entry name" value="YbiA-like_sf"/>
</dbReference>
<dbReference type="OrthoDB" id="206452at2759"/>
<dbReference type="STRING" id="39966.A0A369K748"/>
<dbReference type="InParanoid" id="A0A369K748"/>
<organism evidence="2 3">
    <name type="scientific">Hypsizygus marmoreus</name>
    <name type="common">White beech mushroom</name>
    <name type="synonym">Agaricus marmoreus</name>
    <dbReference type="NCBI Taxonomy" id="39966"/>
    <lineage>
        <taxon>Eukaryota</taxon>
        <taxon>Fungi</taxon>
        <taxon>Dikarya</taxon>
        <taxon>Basidiomycota</taxon>
        <taxon>Agaricomycotina</taxon>
        <taxon>Agaricomycetes</taxon>
        <taxon>Agaricomycetidae</taxon>
        <taxon>Agaricales</taxon>
        <taxon>Tricholomatineae</taxon>
        <taxon>Lyophyllaceae</taxon>
        <taxon>Hypsizygus</taxon>
    </lineage>
</organism>
<dbReference type="InterPro" id="IPR012816">
    <property type="entry name" value="NADAR"/>
</dbReference>
<sequence>MQPMAQAHHAAREEARLLQQDLCAKEPEAQVQHDQHDRIAAVNVHGLWNVPPSPFCWRRSVYALQQELRAKASIVVQNRNPQRAYQSVSAPASAQPQGYIGYNPFKLFTGSGGGTGPSSPTRILFYDKNKPYYGFTNFSNHPIKFEGHIYPTSEHLFQSFKFQGYRPDLARRIRKCSDSPRVAFEEAQRLKPFYRPDWKQVNIEKMDITLWHKFTQHDALKDELLSTGNAELIEDSPYDSFWGVGKDGKGQNQLGKALVRLRRLLRGW</sequence>
<dbReference type="Proteomes" id="UP000076154">
    <property type="component" value="Unassembled WGS sequence"/>
</dbReference>
<evidence type="ECO:0000313" key="2">
    <source>
        <dbReference type="EMBL" id="RDB27624.1"/>
    </source>
</evidence>
<comment type="caution">
    <text evidence="2">The sequence shown here is derived from an EMBL/GenBank/DDBJ whole genome shotgun (WGS) entry which is preliminary data.</text>
</comment>
<feature type="domain" description="NADAR" evidence="1">
    <location>
        <begin position="124"/>
        <end position="266"/>
    </location>
</feature>
<dbReference type="GO" id="GO:0016798">
    <property type="term" value="F:hydrolase activity, acting on glycosyl bonds"/>
    <property type="evidence" value="ECO:0007669"/>
    <property type="project" value="UniProtKB-KW"/>
</dbReference>
<reference evidence="2" key="1">
    <citation type="submission" date="2018-04" db="EMBL/GenBank/DDBJ databases">
        <title>Whole genome sequencing of Hypsizygus marmoreus.</title>
        <authorList>
            <person name="Choi I.-G."/>
            <person name="Min B."/>
            <person name="Kim J.-G."/>
            <person name="Kim S."/>
            <person name="Oh Y.-L."/>
            <person name="Kong W.-S."/>
            <person name="Park H."/>
            <person name="Jeong J."/>
            <person name="Song E.-S."/>
        </authorList>
    </citation>
    <scope>NUCLEOTIDE SEQUENCE [LARGE SCALE GENOMIC DNA]</scope>
    <source>
        <strain evidence="2">51987-8</strain>
    </source>
</reference>
<keyword evidence="3" id="KW-1185">Reference proteome</keyword>
<proteinExistence type="predicted"/>
<dbReference type="EMBL" id="LUEZ02000015">
    <property type="protein sequence ID" value="RDB27624.1"/>
    <property type="molecule type" value="Genomic_DNA"/>
</dbReference>
<gene>
    <name evidence="2" type="primary">ybiA</name>
    <name evidence="2" type="ORF">Hypma_003807</name>
</gene>
<protein>
    <submittedName>
        <fullName evidence="2">N-glycosidase YbiA</fullName>
    </submittedName>
</protein>
<name>A0A369K748_HYPMA</name>
<dbReference type="CDD" id="cd15457">
    <property type="entry name" value="NADAR"/>
    <property type="match status" value="1"/>
</dbReference>
<accession>A0A369K748</accession>
<dbReference type="Gene3D" id="1.10.357.40">
    <property type="entry name" value="YbiA-like"/>
    <property type="match status" value="1"/>
</dbReference>
<evidence type="ECO:0000259" key="1">
    <source>
        <dbReference type="Pfam" id="PF08719"/>
    </source>
</evidence>
<dbReference type="NCBIfam" id="TIGR02464">
    <property type="entry name" value="ribofla_fusion"/>
    <property type="match status" value="1"/>
</dbReference>
<dbReference type="SUPFAM" id="SSF143990">
    <property type="entry name" value="YbiA-like"/>
    <property type="match status" value="1"/>
</dbReference>
<dbReference type="AlphaFoldDB" id="A0A369K748"/>